<dbReference type="GO" id="GO:0005886">
    <property type="term" value="C:plasma membrane"/>
    <property type="evidence" value="ECO:0007669"/>
    <property type="project" value="UniProtKB-SubCell"/>
</dbReference>
<dbReference type="PANTHER" id="PTHR11795:SF442">
    <property type="entry name" value="ABC TRANSPORTER ATP-BINDING PROTEIN"/>
    <property type="match status" value="1"/>
</dbReference>
<dbReference type="CDD" id="cd06582">
    <property type="entry name" value="TM_PBP1_LivH_like"/>
    <property type="match status" value="1"/>
</dbReference>
<dbReference type="AlphaFoldDB" id="A0A060DTD8"/>
<keyword evidence="5" id="KW-0029">Amino-acid transport</keyword>
<keyword evidence="4 9" id="KW-0812">Transmembrane</keyword>
<dbReference type="Proteomes" id="UP000027186">
    <property type="component" value="Plasmid AbAZ39_p3"/>
</dbReference>
<dbReference type="KEGG" id="abq:ABAZ39_29150"/>
<evidence type="ECO:0000256" key="1">
    <source>
        <dbReference type="ARBA" id="ARBA00004651"/>
    </source>
</evidence>
<dbReference type="PANTHER" id="PTHR11795">
    <property type="entry name" value="BRANCHED-CHAIN AMINO ACID TRANSPORT SYSTEM PERMEASE PROTEIN LIVH"/>
    <property type="match status" value="1"/>
</dbReference>
<geneLocation type="plasmid" evidence="10 11">
    <name>AbAZ39_p3</name>
</geneLocation>
<evidence type="ECO:0000256" key="4">
    <source>
        <dbReference type="ARBA" id="ARBA00022692"/>
    </source>
</evidence>
<feature type="transmembrane region" description="Helical" evidence="9">
    <location>
        <begin position="135"/>
        <end position="155"/>
    </location>
</feature>
<comment type="subcellular location">
    <subcellularLocation>
        <location evidence="1">Cell membrane</location>
        <topology evidence="1">Multi-pass membrane protein</topology>
    </subcellularLocation>
</comment>
<feature type="transmembrane region" description="Helical" evidence="9">
    <location>
        <begin position="56"/>
        <end position="76"/>
    </location>
</feature>
<evidence type="ECO:0000313" key="10">
    <source>
        <dbReference type="EMBL" id="AIB15925.1"/>
    </source>
</evidence>
<dbReference type="GO" id="GO:0006865">
    <property type="term" value="P:amino acid transport"/>
    <property type="evidence" value="ECO:0007669"/>
    <property type="project" value="UniProtKB-KW"/>
</dbReference>
<dbReference type="Pfam" id="PF02653">
    <property type="entry name" value="BPD_transp_2"/>
    <property type="match status" value="1"/>
</dbReference>
<feature type="transmembrane region" description="Helical" evidence="9">
    <location>
        <begin position="186"/>
        <end position="209"/>
    </location>
</feature>
<keyword evidence="3" id="KW-1003">Cell membrane</keyword>
<evidence type="ECO:0000256" key="3">
    <source>
        <dbReference type="ARBA" id="ARBA00022475"/>
    </source>
</evidence>
<evidence type="ECO:0000313" key="11">
    <source>
        <dbReference type="Proteomes" id="UP000027186"/>
    </source>
</evidence>
<keyword evidence="6 9" id="KW-1133">Transmembrane helix</keyword>
<evidence type="ECO:0000256" key="6">
    <source>
        <dbReference type="ARBA" id="ARBA00022989"/>
    </source>
</evidence>
<dbReference type="InterPro" id="IPR052157">
    <property type="entry name" value="BCAA_transport_permease"/>
</dbReference>
<evidence type="ECO:0000256" key="5">
    <source>
        <dbReference type="ARBA" id="ARBA00022970"/>
    </source>
</evidence>
<keyword evidence="2" id="KW-0813">Transport</keyword>
<evidence type="ECO:0000256" key="9">
    <source>
        <dbReference type="SAM" id="Phobius"/>
    </source>
</evidence>
<proteinExistence type="inferred from homology"/>
<evidence type="ECO:0000256" key="8">
    <source>
        <dbReference type="ARBA" id="ARBA00037998"/>
    </source>
</evidence>
<dbReference type="GO" id="GO:0022857">
    <property type="term" value="F:transmembrane transporter activity"/>
    <property type="evidence" value="ECO:0007669"/>
    <property type="project" value="InterPro"/>
</dbReference>
<name>A0A060DTD8_9PROT</name>
<dbReference type="EMBL" id="CP007796">
    <property type="protein sequence ID" value="AIB15925.1"/>
    <property type="molecule type" value="Genomic_DNA"/>
</dbReference>
<feature type="transmembrane region" description="Helical" evidence="9">
    <location>
        <begin position="6"/>
        <end position="26"/>
    </location>
</feature>
<protein>
    <submittedName>
        <fullName evidence="10">ABC transporter permease</fullName>
    </submittedName>
</protein>
<evidence type="ECO:0000256" key="2">
    <source>
        <dbReference type="ARBA" id="ARBA00022448"/>
    </source>
</evidence>
<accession>A0A060DTD8</accession>
<comment type="similarity">
    <text evidence="8">Belongs to the binding-protein-dependent transport system permease family. LivHM subfamily.</text>
</comment>
<keyword evidence="7 9" id="KW-0472">Membrane</keyword>
<feature type="transmembrane region" description="Helical" evidence="9">
    <location>
        <begin position="250"/>
        <end position="272"/>
    </location>
</feature>
<evidence type="ECO:0000256" key="7">
    <source>
        <dbReference type="ARBA" id="ARBA00023136"/>
    </source>
</evidence>
<keyword evidence="10" id="KW-0614">Plasmid</keyword>
<dbReference type="InterPro" id="IPR001851">
    <property type="entry name" value="ABC_transp_permease"/>
</dbReference>
<feature type="transmembrane region" description="Helical" evidence="9">
    <location>
        <begin position="221"/>
        <end position="243"/>
    </location>
</feature>
<gene>
    <name evidence="10" type="ORF">ABAZ39_29150</name>
</gene>
<feature type="transmembrane region" description="Helical" evidence="9">
    <location>
        <begin position="88"/>
        <end position="109"/>
    </location>
</feature>
<sequence length="282" mass="29131">MLIQVLNGLVYGGLLFIVSVGLVLIFGLRRVVNFAHGSLFMIGAYVGFSIATVAGFWAGVLGAAVVLAVAGVLLDVSVFRPLRRQDPIATVLVTFGLLLILEDLAHSVWGKDTHTLPLPEMLAGSVDILGQPFPAYRLMVIAVAAAVGVGLALWLRFSRVGLFVRASSIDPVTTAVQGVNTDRVSALVVAVGTGLAGLSGTIAAPLLALSPSMGGSILIESFIVVVVGGLGSFSGALIAALAIGQIHNLGIIYVPWAATMVPFLLMVAVLVWRPTGFAGSHV</sequence>
<organism evidence="10 11">
    <name type="scientific">Azospirillum argentinense</name>
    <dbReference type="NCBI Taxonomy" id="2970906"/>
    <lineage>
        <taxon>Bacteria</taxon>
        <taxon>Pseudomonadati</taxon>
        <taxon>Pseudomonadota</taxon>
        <taxon>Alphaproteobacteria</taxon>
        <taxon>Rhodospirillales</taxon>
        <taxon>Azospirillaceae</taxon>
        <taxon>Azospirillum</taxon>
    </lineage>
</organism>
<reference evidence="10 11" key="1">
    <citation type="journal article" date="2014" name="Genome Announc.">
        <title>Complete Genome Sequence of the Model Rhizosphere Strain Azospirillum brasilense Az39, Successfully Applied in Agriculture.</title>
        <authorList>
            <person name="Rivera D."/>
            <person name="Revale S."/>
            <person name="Molina R."/>
            <person name="Gualpa J."/>
            <person name="Puente M."/>
            <person name="Maroniche G."/>
            <person name="Paris G."/>
            <person name="Baker D."/>
            <person name="Clavijo B."/>
            <person name="McLay K."/>
            <person name="Spaepen S."/>
            <person name="Perticari A."/>
            <person name="Vazquez M."/>
            <person name="Wisniewski-Dye F."/>
            <person name="Watkins C."/>
            <person name="Martinez-Abarca F."/>
            <person name="Vanderleyden J."/>
            <person name="Cassan F."/>
        </authorList>
    </citation>
    <scope>NUCLEOTIDE SEQUENCE [LARGE SCALE GENOMIC DNA]</scope>
    <source>
        <strain evidence="10 11">Az39</strain>
        <plasmid evidence="10">AbAZ39_p3</plasmid>
    </source>
</reference>